<accession>A0A0R0CC44</accession>
<comment type="caution">
    <text evidence="1">The sequence shown here is derived from an EMBL/GenBank/DDBJ whole genome shotgun (WGS) entry which is preliminary data.</text>
</comment>
<dbReference type="PATRIC" id="fig|405446.3.peg.3338"/>
<keyword evidence="2" id="KW-1185">Reference proteome</keyword>
<reference evidence="1 2" key="1">
    <citation type="submission" date="2015-05" db="EMBL/GenBank/DDBJ databases">
        <title>Genome sequencing and analysis of members of genus Stenotrophomonas.</title>
        <authorList>
            <person name="Patil P.P."/>
            <person name="Midha S."/>
            <person name="Patil P.B."/>
        </authorList>
    </citation>
    <scope>NUCLEOTIDE SEQUENCE [LARGE SCALE GENOMIC DNA]</scope>
    <source>
        <strain evidence="1 2">DSM 18941</strain>
    </source>
</reference>
<sequence>MKLQELDMVRVTAQLPEDRVDPAFGDASTPRIGDLAAIVDAYPVPTGQEPVFMVECVSPEGVVRWLADVYQSELELVSSAHRMMPDGRRPAPPRGST</sequence>
<name>A0A0R0CC44_9GAMM</name>
<evidence type="ECO:0008006" key="3">
    <source>
        <dbReference type="Google" id="ProtNLM"/>
    </source>
</evidence>
<dbReference type="AlphaFoldDB" id="A0A0R0CC44"/>
<evidence type="ECO:0000313" key="2">
    <source>
        <dbReference type="Proteomes" id="UP000051863"/>
    </source>
</evidence>
<organism evidence="1 2">
    <name type="scientific">Stenotrophomonas terrae</name>
    <dbReference type="NCBI Taxonomy" id="405446"/>
    <lineage>
        <taxon>Bacteria</taxon>
        <taxon>Pseudomonadati</taxon>
        <taxon>Pseudomonadota</taxon>
        <taxon>Gammaproteobacteria</taxon>
        <taxon>Lysobacterales</taxon>
        <taxon>Lysobacteraceae</taxon>
        <taxon>Stenotrophomonas</taxon>
    </lineage>
</organism>
<proteinExistence type="predicted"/>
<evidence type="ECO:0000313" key="1">
    <source>
        <dbReference type="EMBL" id="KRG63822.1"/>
    </source>
</evidence>
<gene>
    <name evidence="1" type="ORF">ABB27_17245</name>
</gene>
<dbReference type="Proteomes" id="UP000051863">
    <property type="component" value="Unassembled WGS sequence"/>
</dbReference>
<dbReference type="EMBL" id="LDJJ01000069">
    <property type="protein sequence ID" value="KRG63822.1"/>
    <property type="molecule type" value="Genomic_DNA"/>
</dbReference>
<protein>
    <recommendedName>
        <fullName evidence="3">DUF4926 domain-containing protein</fullName>
    </recommendedName>
</protein>